<evidence type="ECO:0000313" key="6">
    <source>
        <dbReference type="EMBL" id="SEJ91127.1"/>
    </source>
</evidence>
<evidence type="ECO:0000256" key="3">
    <source>
        <dbReference type="ARBA" id="ARBA00023163"/>
    </source>
</evidence>
<dbReference type="InterPro" id="IPR029016">
    <property type="entry name" value="GAF-like_dom_sf"/>
</dbReference>
<dbReference type="SUPFAM" id="SSF55781">
    <property type="entry name" value="GAF domain-like"/>
    <property type="match status" value="1"/>
</dbReference>
<dbReference type="Gene3D" id="1.10.10.10">
    <property type="entry name" value="Winged helix-like DNA-binding domain superfamily/Winged helix DNA-binding domain"/>
    <property type="match status" value="1"/>
</dbReference>
<dbReference type="GO" id="GO:0003700">
    <property type="term" value="F:DNA-binding transcription factor activity"/>
    <property type="evidence" value="ECO:0007669"/>
    <property type="project" value="TreeGrafter"/>
</dbReference>
<name>A0A975ZPM6_9RHOB</name>
<dbReference type="InterPro" id="IPR005471">
    <property type="entry name" value="Tscrpt_reg_IclR_N"/>
</dbReference>
<keyword evidence="1" id="KW-0805">Transcription regulation</keyword>
<dbReference type="PANTHER" id="PTHR30136:SF24">
    <property type="entry name" value="HTH-TYPE TRANSCRIPTIONAL REPRESSOR ALLR"/>
    <property type="match status" value="1"/>
</dbReference>
<organism evidence="6 7">
    <name type="scientific">Marinovum algicola</name>
    <dbReference type="NCBI Taxonomy" id="42444"/>
    <lineage>
        <taxon>Bacteria</taxon>
        <taxon>Pseudomonadati</taxon>
        <taxon>Pseudomonadota</taxon>
        <taxon>Alphaproteobacteria</taxon>
        <taxon>Rhodobacterales</taxon>
        <taxon>Roseobacteraceae</taxon>
        <taxon>Marinovum</taxon>
    </lineage>
</organism>
<keyword evidence="2" id="KW-0238">DNA-binding</keyword>
<dbReference type="GeneID" id="80819658"/>
<evidence type="ECO:0000259" key="5">
    <source>
        <dbReference type="PROSITE" id="PS51078"/>
    </source>
</evidence>
<comment type="caution">
    <text evidence="6">The sequence shown here is derived from an EMBL/GenBank/DDBJ whole genome shotgun (WGS) entry which is preliminary data.</text>
</comment>
<evidence type="ECO:0000259" key="4">
    <source>
        <dbReference type="PROSITE" id="PS51077"/>
    </source>
</evidence>
<dbReference type="EMBL" id="FNYY01000013">
    <property type="protein sequence ID" value="SEJ91127.1"/>
    <property type="molecule type" value="Genomic_DNA"/>
</dbReference>
<keyword evidence="3" id="KW-0804">Transcription</keyword>
<dbReference type="InterPro" id="IPR050707">
    <property type="entry name" value="HTH_MetabolicPath_Reg"/>
</dbReference>
<evidence type="ECO:0000256" key="2">
    <source>
        <dbReference type="ARBA" id="ARBA00023125"/>
    </source>
</evidence>
<accession>A0A975ZPM6</accession>
<dbReference type="InterPro" id="IPR014757">
    <property type="entry name" value="Tscrpt_reg_IclR_C"/>
</dbReference>
<dbReference type="AlphaFoldDB" id="A0A975ZPM6"/>
<protein>
    <submittedName>
        <fullName evidence="6">Transcriptional regulator, IclR family</fullName>
    </submittedName>
</protein>
<evidence type="ECO:0000313" key="7">
    <source>
        <dbReference type="Proteomes" id="UP000182932"/>
    </source>
</evidence>
<dbReference type="Pfam" id="PF01614">
    <property type="entry name" value="IclR_C"/>
    <property type="match status" value="1"/>
</dbReference>
<dbReference type="SMART" id="SM00346">
    <property type="entry name" value="HTH_ICLR"/>
    <property type="match status" value="1"/>
</dbReference>
<feature type="domain" description="HTH iclR-type" evidence="4">
    <location>
        <begin position="11"/>
        <end position="73"/>
    </location>
</feature>
<dbReference type="InterPro" id="IPR036390">
    <property type="entry name" value="WH_DNA-bd_sf"/>
</dbReference>
<dbReference type="GO" id="GO:0045892">
    <property type="term" value="P:negative regulation of DNA-templated transcription"/>
    <property type="evidence" value="ECO:0007669"/>
    <property type="project" value="TreeGrafter"/>
</dbReference>
<dbReference type="RefSeq" id="WP_074837629.1">
    <property type="nucleotide sequence ID" value="NZ_CATLQZ010000016.1"/>
</dbReference>
<dbReference type="PROSITE" id="PS51077">
    <property type="entry name" value="HTH_ICLR"/>
    <property type="match status" value="1"/>
</dbReference>
<dbReference type="Proteomes" id="UP000182932">
    <property type="component" value="Unassembled WGS sequence"/>
</dbReference>
<sequence>MADDGEKEGAIPTNLRLLLVLEAMAEAGVPVTPTEVNQTLGLPKPTIHRLFTTLENEGFIQREIDGRGYSPGRRMRNMSTGILSSLRIRTARVAVLAKLAEEIGETSNIAIADRDAMVYLDRVETKWPLRIQLPVGTRVPFYCTASGKMYLSNLDRRHLRNYALSAQLDPRTGRTITDPEVLIAEATEVRERGYATDDEEFMEGMIAVAVPIFDGNDRLVSTLSFHAPQQRLSMADAIGHVDRLRASATRLSDLLSEDDPSS</sequence>
<dbReference type="PANTHER" id="PTHR30136">
    <property type="entry name" value="HELIX-TURN-HELIX TRANSCRIPTIONAL REGULATOR, ICLR FAMILY"/>
    <property type="match status" value="1"/>
</dbReference>
<dbReference type="PROSITE" id="PS51078">
    <property type="entry name" value="ICLR_ED"/>
    <property type="match status" value="1"/>
</dbReference>
<evidence type="ECO:0000256" key="1">
    <source>
        <dbReference type="ARBA" id="ARBA00023015"/>
    </source>
</evidence>
<gene>
    <name evidence="6" type="ORF">SAMN04487940_113126</name>
</gene>
<dbReference type="InterPro" id="IPR036388">
    <property type="entry name" value="WH-like_DNA-bd_sf"/>
</dbReference>
<proteinExistence type="predicted"/>
<dbReference type="SUPFAM" id="SSF46785">
    <property type="entry name" value="Winged helix' DNA-binding domain"/>
    <property type="match status" value="1"/>
</dbReference>
<feature type="domain" description="IclR-ED" evidence="5">
    <location>
        <begin position="74"/>
        <end position="257"/>
    </location>
</feature>
<dbReference type="Pfam" id="PF09339">
    <property type="entry name" value="HTH_IclR"/>
    <property type="match status" value="1"/>
</dbReference>
<reference evidence="6 7" key="1">
    <citation type="submission" date="2016-10" db="EMBL/GenBank/DDBJ databases">
        <authorList>
            <person name="Varghese N."/>
            <person name="Submissions S."/>
        </authorList>
    </citation>
    <scope>NUCLEOTIDE SEQUENCE [LARGE SCALE GENOMIC DNA]</scope>
    <source>
        <strain evidence="6 7">FF3</strain>
    </source>
</reference>
<dbReference type="GO" id="GO:0003677">
    <property type="term" value="F:DNA binding"/>
    <property type="evidence" value="ECO:0007669"/>
    <property type="project" value="UniProtKB-KW"/>
</dbReference>
<dbReference type="Gene3D" id="3.30.450.40">
    <property type="match status" value="1"/>
</dbReference>
<keyword evidence="7" id="KW-1185">Reference proteome</keyword>